<comment type="caution">
    <text evidence="1">The sequence shown here is derived from an EMBL/GenBank/DDBJ whole genome shotgun (WGS) entry which is preliminary data.</text>
</comment>
<dbReference type="EMBL" id="LJCR01000215">
    <property type="protein sequence ID" value="KPV53629.1"/>
    <property type="molecule type" value="Genomic_DNA"/>
</dbReference>
<accession>A0A0N8PST6</accession>
<protein>
    <submittedName>
        <fullName evidence="1">Uncharacterized protein</fullName>
    </submittedName>
</protein>
<organism evidence="1 2">
    <name type="scientific">Kouleothrix aurantiaca</name>
    <dbReference type="NCBI Taxonomy" id="186479"/>
    <lineage>
        <taxon>Bacteria</taxon>
        <taxon>Bacillati</taxon>
        <taxon>Chloroflexota</taxon>
        <taxon>Chloroflexia</taxon>
        <taxon>Chloroflexales</taxon>
        <taxon>Roseiflexineae</taxon>
        <taxon>Roseiflexaceae</taxon>
        <taxon>Kouleothrix</taxon>
    </lineage>
</organism>
<evidence type="ECO:0000313" key="2">
    <source>
        <dbReference type="Proteomes" id="UP000050509"/>
    </source>
</evidence>
<keyword evidence="2" id="KW-1185">Reference proteome</keyword>
<reference evidence="1 2" key="1">
    <citation type="submission" date="2015-09" db="EMBL/GenBank/DDBJ databases">
        <title>Draft genome sequence of Kouleothrix aurantiaca JCM 19913.</title>
        <authorList>
            <person name="Hemp J."/>
        </authorList>
    </citation>
    <scope>NUCLEOTIDE SEQUENCE [LARGE SCALE GENOMIC DNA]</scope>
    <source>
        <strain evidence="1 2">COM-B</strain>
    </source>
</reference>
<name>A0A0N8PST6_9CHLR</name>
<dbReference type="Proteomes" id="UP000050509">
    <property type="component" value="Unassembled WGS sequence"/>
</dbReference>
<dbReference type="AlphaFoldDB" id="A0A0N8PST6"/>
<evidence type="ECO:0000313" key="1">
    <source>
        <dbReference type="EMBL" id="KPV53629.1"/>
    </source>
</evidence>
<sequence length="117" mass="12540">MTALQAQGAGIQALDVRVTELDGSRADAIEASVFAPLVEEFPQAQARFDPERASGRTYYAGLCFAIYASDAAGQKYMLVDGGFTSWTQQLLNNAKERLLISGIGTERLCSVFGAGEK</sequence>
<gene>
    <name evidence="1" type="ORF">SE17_08590</name>
</gene>
<dbReference type="PATRIC" id="fig|186479.3.peg.4102"/>
<proteinExistence type="predicted"/>